<dbReference type="OrthoDB" id="2426083at2759"/>
<evidence type="ECO:0000313" key="1">
    <source>
        <dbReference type="EMBL" id="QQP36147.1"/>
    </source>
</evidence>
<dbReference type="Proteomes" id="UP000595437">
    <property type="component" value="Chromosome 15"/>
</dbReference>
<name>A0A7T8JUY0_CALRO</name>
<feature type="non-terminal residue" evidence="1">
    <location>
        <position position="1"/>
    </location>
</feature>
<accession>A0A7T8JUY0</accession>
<organism evidence="1 2">
    <name type="scientific">Caligus rogercresseyi</name>
    <name type="common">Sea louse</name>
    <dbReference type="NCBI Taxonomy" id="217165"/>
    <lineage>
        <taxon>Eukaryota</taxon>
        <taxon>Metazoa</taxon>
        <taxon>Ecdysozoa</taxon>
        <taxon>Arthropoda</taxon>
        <taxon>Crustacea</taxon>
        <taxon>Multicrustacea</taxon>
        <taxon>Hexanauplia</taxon>
        <taxon>Copepoda</taxon>
        <taxon>Siphonostomatoida</taxon>
        <taxon>Caligidae</taxon>
        <taxon>Caligus</taxon>
    </lineage>
</organism>
<proteinExistence type="predicted"/>
<dbReference type="EMBL" id="CP045904">
    <property type="protein sequence ID" value="QQP36147.1"/>
    <property type="molecule type" value="Genomic_DNA"/>
</dbReference>
<sequence>WKTISIDFAGTPKLIGHTRLFAPRSEAGLGLINIEVHWALMTFSWYKRAHLVDFPWSKHYWASHREDITRGTNASPWKEIAPGAELISVYWRKMGANGPLVGNPEIKVSLPRGIREEAGLVIINDVLSVSHSTNTGVIILKKSLQGAFQRISRTRPLKEAMNVGNRQLREGLTNNNKPFDLIKRIRPQGNAEEKRTLVKLIFDPLLTSKQSRHFSVMTLLQTAKVLVCF</sequence>
<dbReference type="AlphaFoldDB" id="A0A7T8JUY0"/>
<protein>
    <submittedName>
        <fullName evidence="1">Uncharacterized protein</fullName>
    </submittedName>
</protein>
<keyword evidence="2" id="KW-1185">Reference proteome</keyword>
<evidence type="ECO:0000313" key="2">
    <source>
        <dbReference type="Proteomes" id="UP000595437"/>
    </source>
</evidence>
<gene>
    <name evidence="1" type="ORF">FKW44_021152</name>
</gene>
<reference evidence="2" key="1">
    <citation type="submission" date="2021-01" db="EMBL/GenBank/DDBJ databases">
        <title>Caligus Genome Assembly.</title>
        <authorList>
            <person name="Gallardo-Escarate C."/>
        </authorList>
    </citation>
    <scope>NUCLEOTIDE SEQUENCE [LARGE SCALE GENOMIC DNA]</scope>
</reference>